<organism evidence="2 3">
    <name type="scientific">Flavobacterium restrictum</name>
    <dbReference type="NCBI Taxonomy" id="2594428"/>
    <lineage>
        <taxon>Bacteria</taxon>
        <taxon>Pseudomonadati</taxon>
        <taxon>Bacteroidota</taxon>
        <taxon>Flavobacteriia</taxon>
        <taxon>Flavobacteriales</taxon>
        <taxon>Flavobacteriaceae</taxon>
        <taxon>Flavobacterium</taxon>
    </lineage>
</organism>
<dbReference type="AlphaFoldDB" id="A0A553E8Z9"/>
<protein>
    <recommendedName>
        <fullName evidence="4">Outer membrane protein beta-barrel domain-containing protein</fullName>
    </recommendedName>
</protein>
<gene>
    <name evidence="2" type="ORF">FNW21_05075</name>
</gene>
<evidence type="ECO:0000313" key="2">
    <source>
        <dbReference type="EMBL" id="TRX41470.1"/>
    </source>
</evidence>
<keyword evidence="3" id="KW-1185">Reference proteome</keyword>
<feature type="chain" id="PRO_5021956027" description="Outer membrane protein beta-barrel domain-containing protein" evidence="1">
    <location>
        <begin position="23"/>
        <end position="273"/>
    </location>
</feature>
<evidence type="ECO:0000313" key="3">
    <source>
        <dbReference type="Proteomes" id="UP000316371"/>
    </source>
</evidence>
<evidence type="ECO:0000256" key="1">
    <source>
        <dbReference type="SAM" id="SignalP"/>
    </source>
</evidence>
<name>A0A553E8Z9_9FLAO</name>
<feature type="signal peptide" evidence="1">
    <location>
        <begin position="1"/>
        <end position="22"/>
    </location>
</feature>
<comment type="caution">
    <text evidence="2">The sequence shown here is derived from an EMBL/GenBank/DDBJ whole genome shotgun (WGS) entry which is preliminary data.</text>
</comment>
<proteinExistence type="predicted"/>
<keyword evidence="1" id="KW-0732">Signal</keyword>
<dbReference type="InterPro" id="IPR046111">
    <property type="entry name" value="DUF6048"/>
</dbReference>
<accession>A0A553E8Z9</accession>
<sequence>MKHILKYFFSICLILSLFLAQAQEKPTLETTRTQELLPLKPKQEIEKLPEAKKAVEIPPKTDRYGVRVGVDLFKLTRALYDKNYKGIEFTGDYRLTKKYYLAAEIGSENKTTDDDRLNTTAKGSYLKVGFDYNAYENWLDMENVISIGMRYGFSSFSQELNSYKIYNPNPYWVEVPALTEGQKYSGLSASWVEIVTGVKARVFNNVFMGFSFRMNVLVTNKQPSSNFENLYIPGFNRTYNGNFGAGFNYTVSYLIPIYKKKVKTETPKTPIKK</sequence>
<evidence type="ECO:0008006" key="4">
    <source>
        <dbReference type="Google" id="ProtNLM"/>
    </source>
</evidence>
<dbReference type="EMBL" id="VJZT01000003">
    <property type="protein sequence ID" value="TRX41470.1"/>
    <property type="molecule type" value="Genomic_DNA"/>
</dbReference>
<dbReference type="Pfam" id="PF19515">
    <property type="entry name" value="DUF6048"/>
    <property type="match status" value="1"/>
</dbReference>
<dbReference type="Proteomes" id="UP000316371">
    <property type="component" value="Unassembled WGS sequence"/>
</dbReference>
<dbReference type="RefSeq" id="WP_144255656.1">
    <property type="nucleotide sequence ID" value="NZ_VJZT01000003.1"/>
</dbReference>
<dbReference type="OrthoDB" id="1199048at2"/>
<reference evidence="2 3" key="1">
    <citation type="submission" date="2019-07" db="EMBL/GenBank/DDBJ databases">
        <title>Novel species of Flavobacterium.</title>
        <authorList>
            <person name="Liu Q."/>
            <person name="Xin Y.-H."/>
        </authorList>
    </citation>
    <scope>NUCLEOTIDE SEQUENCE [LARGE SCALE GENOMIC DNA]</scope>
    <source>
        <strain evidence="2 3">LB1R34</strain>
    </source>
</reference>